<protein>
    <recommendedName>
        <fullName evidence="4">Major capsid protein E</fullName>
    </recommendedName>
</protein>
<gene>
    <name evidence="2" type="ORF">JCM15093_3245</name>
</gene>
<accession>A0A069DCA7</accession>
<comment type="caution">
    <text evidence="2">The sequence shown here is derived from an EMBL/GenBank/DDBJ whole genome shotgun (WGS) entry which is preliminary data.</text>
</comment>
<dbReference type="EMBL" id="BAJS01000033">
    <property type="protein sequence ID" value="GAK37954.1"/>
    <property type="molecule type" value="Genomic_DNA"/>
</dbReference>
<dbReference type="Proteomes" id="UP000027601">
    <property type="component" value="Unassembled WGS sequence"/>
</dbReference>
<dbReference type="InterPro" id="IPR005564">
    <property type="entry name" value="Major_capsid_GpE"/>
</dbReference>
<dbReference type="AlphaFoldDB" id="A0A069DCA7"/>
<evidence type="ECO:0000313" key="3">
    <source>
        <dbReference type="Proteomes" id="UP000027601"/>
    </source>
</evidence>
<evidence type="ECO:0000313" key="2">
    <source>
        <dbReference type="EMBL" id="GAK37954.1"/>
    </source>
</evidence>
<dbReference type="RefSeq" id="WP_024997504.1">
    <property type="nucleotide sequence ID" value="NZ_ATZI01000010.1"/>
</dbReference>
<keyword evidence="3" id="KW-1185">Reference proteome</keyword>
<proteinExistence type="predicted"/>
<evidence type="ECO:0008006" key="4">
    <source>
        <dbReference type="Google" id="ProtNLM"/>
    </source>
</evidence>
<organism evidence="2 3">
    <name type="scientific">Bacteroides graminisolvens DSM 19988 = JCM 15093</name>
    <dbReference type="NCBI Taxonomy" id="1121097"/>
    <lineage>
        <taxon>Bacteria</taxon>
        <taxon>Pseudomonadati</taxon>
        <taxon>Bacteroidota</taxon>
        <taxon>Bacteroidia</taxon>
        <taxon>Bacteroidales</taxon>
        <taxon>Bacteroidaceae</taxon>
        <taxon>Bacteroides</taxon>
    </lineage>
</organism>
<dbReference type="eggNOG" id="ENOG502ZBM1">
    <property type="taxonomic scope" value="Bacteria"/>
</dbReference>
<dbReference type="Pfam" id="PF03864">
    <property type="entry name" value="Phage_cap_E"/>
    <property type="match status" value="1"/>
</dbReference>
<dbReference type="STRING" id="1121097.GCA_000428125_02359"/>
<evidence type="ECO:0000256" key="1">
    <source>
        <dbReference type="SAM" id="MobiDB-lite"/>
    </source>
</evidence>
<reference evidence="2 3" key="1">
    <citation type="journal article" date="2015" name="Microbes Environ.">
        <title>Distribution and evolution of nitrogen fixation genes in the phylum bacteroidetes.</title>
        <authorList>
            <person name="Inoue J."/>
            <person name="Oshima K."/>
            <person name="Suda W."/>
            <person name="Sakamoto M."/>
            <person name="Iino T."/>
            <person name="Noda S."/>
            <person name="Hongoh Y."/>
            <person name="Hattori M."/>
            <person name="Ohkuma M."/>
        </authorList>
    </citation>
    <scope>NUCLEOTIDE SEQUENCE [LARGE SCALE GENOMIC DNA]</scope>
    <source>
        <strain evidence="2 3">JCM 15093</strain>
    </source>
</reference>
<feature type="region of interest" description="Disordered" evidence="1">
    <location>
        <begin position="361"/>
        <end position="390"/>
    </location>
</feature>
<dbReference type="OrthoDB" id="1039626at2"/>
<name>A0A069DCA7_9BACE</name>
<sequence length="390" mass="43517">MERSLIKQVNQKNMAARLNTRHVKPMYFPNFFGIKAKSSLKWETLVGEKGAPVVADVISFDSSAPQKTREVVSKLSGDIPKTALKRGMNESDYNEYKQLERDAQGDAQQMEVLNLAFKDEDFVYNGVRGRFEWWCMQLMSKAGFHLTAQNNNGIVTAEFVGCGMPSANKKVAGYDWANAANADGLQDIDDVVVAASAEGVTIKYVIMHTADFALLKKQKSTIEKIKAWVNQTSKIVITKKVINEYLSEQEIPVQIITVSPAVRIEDKNHKRKTINPWERKRICFLEDLNVGDIQHGPIAAEASESIKKKAIMVKKDFILISKFSTEEPFKEWTKAEANAFPVVNDPDAMFILKADGSAWAASEDTEGTDKVPASFLGEDVDPESNKVEGE</sequence>